<dbReference type="EMBL" id="RCHU02000006">
    <property type="protein sequence ID" value="KAL3586775.1"/>
    <property type="molecule type" value="Genomic_DNA"/>
</dbReference>
<keyword evidence="2" id="KW-1185">Reference proteome</keyword>
<accession>A0ACC4C752</accession>
<gene>
    <name evidence="1" type="ORF">D5086_013642</name>
</gene>
<sequence length="423" mass="47470">MAMPPAAATARTLTRHPRSSDLASLVTAITSCLETLNPQNPNPKHLNPTHLNQFSPHLDSNLVIEVIKKQQPNPYQALFFFNWASNLNPNPNNYSHNHRCYVAIIDLLLSHSLFPIAKNLLEKHGMFSDLLVSKLIRAYGYSGDTKSAIFWFHKVKEIQQGKCLFSWNAILGVLVKVNQINVAKSFFDQIVNDAVVKPDASTYTTMIRGFCKVGNVDEARRLLTKMRLNGVKENVATHLSILKGLSVAGKSEEAIGYFSEMIRKGMKLDAKEILVEIGELDKAVLLLKQVKNMGCLPNLVSYSTVICGLCRSQGRMQEVADLVDDMLQDGFEMDATLYSCLVGGFCEAGNEEMAMRAFYDSINKNYVINLQSFSFFVNLMCGKGKVIEAEQIFKDMCRRCSLVDVDSYQRVLDDQLHKHSGRR</sequence>
<dbReference type="Proteomes" id="UP000309997">
    <property type="component" value="Unassembled WGS sequence"/>
</dbReference>
<evidence type="ECO:0000313" key="2">
    <source>
        <dbReference type="Proteomes" id="UP000309997"/>
    </source>
</evidence>
<evidence type="ECO:0000313" key="1">
    <source>
        <dbReference type="EMBL" id="KAL3586775.1"/>
    </source>
</evidence>
<reference evidence="1 2" key="1">
    <citation type="journal article" date="2024" name="Plant Biotechnol. J.">
        <title>Genome and CRISPR/Cas9 system of a widespread forest tree (Populus alba) in the world.</title>
        <authorList>
            <person name="Liu Y.J."/>
            <person name="Jiang P.F."/>
            <person name="Han X.M."/>
            <person name="Li X.Y."/>
            <person name="Wang H.M."/>
            <person name="Wang Y.J."/>
            <person name="Wang X.X."/>
            <person name="Zeng Q.Y."/>
        </authorList>
    </citation>
    <scope>NUCLEOTIDE SEQUENCE [LARGE SCALE GENOMIC DNA]</scope>
    <source>
        <strain evidence="2">cv. PAL-ZL1</strain>
    </source>
</reference>
<name>A0ACC4C752_POPAL</name>
<proteinExistence type="predicted"/>
<organism evidence="1 2">
    <name type="scientific">Populus alba</name>
    <name type="common">White poplar</name>
    <dbReference type="NCBI Taxonomy" id="43335"/>
    <lineage>
        <taxon>Eukaryota</taxon>
        <taxon>Viridiplantae</taxon>
        <taxon>Streptophyta</taxon>
        <taxon>Embryophyta</taxon>
        <taxon>Tracheophyta</taxon>
        <taxon>Spermatophyta</taxon>
        <taxon>Magnoliopsida</taxon>
        <taxon>eudicotyledons</taxon>
        <taxon>Gunneridae</taxon>
        <taxon>Pentapetalae</taxon>
        <taxon>rosids</taxon>
        <taxon>fabids</taxon>
        <taxon>Malpighiales</taxon>
        <taxon>Salicaceae</taxon>
        <taxon>Saliceae</taxon>
        <taxon>Populus</taxon>
    </lineage>
</organism>
<protein>
    <submittedName>
        <fullName evidence="1">Uncharacterized protein</fullName>
    </submittedName>
</protein>
<comment type="caution">
    <text evidence="1">The sequence shown here is derived from an EMBL/GenBank/DDBJ whole genome shotgun (WGS) entry which is preliminary data.</text>
</comment>